<dbReference type="Pfam" id="PF00589">
    <property type="entry name" value="Phage_integrase"/>
    <property type="match status" value="1"/>
</dbReference>
<proteinExistence type="inferred from homology"/>
<dbReference type="PANTHER" id="PTHR30349">
    <property type="entry name" value="PHAGE INTEGRASE-RELATED"/>
    <property type="match status" value="1"/>
</dbReference>
<dbReference type="InterPro" id="IPR044068">
    <property type="entry name" value="CB"/>
</dbReference>
<dbReference type="GO" id="GO:0006310">
    <property type="term" value="P:DNA recombination"/>
    <property type="evidence" value="ECO:0007669"/>
    <property type="project" value="UniProtKB-KW"/>
</dbReference>
<dbReference type="InterPro" id="IPR010998">
    <property type="entry name" value="Integrase_recombinase_N"/>
</dbReference>
<dbReference type="GO" id="GO:0015074">
    <property type="term" value="P:DNA integration"/>
    <property type="evidence" value="ECO:0007669"/>
    <property type="project" value="InterPro"/>
</dbReference>
<dbReference type="GO" id="GO:0003677">
    <property type="term" value="F:DNA binding"/>
    <property type="evidence" value="ECO:0007669"/>
    <property type="project" value="UniProtKB-KW"/>
</dbReference>
<dbReference type="InterPro" id="IPR057084">
    <property type="entry name" value="Int_N"/>
</dbReference>
<dbReference type="AlphaFoldDB" id="D9PLF6"/>
<organism evidence="6">
    <name type="scientific">sediment metagenome</name>
    <dbReference type="NCBI Taxonomy" id="749907"/>
    <lineage>
        <taxon>unclassified sequences</taxon>
        <taxon>metagenomes</taxon>
        <taxon>ecological metagenomes</taxon>
    </lineage>
</organism>
<dbReference type="PROSITE" id="PS51900">
    <property type="entry name" value="CB"/>
    <property type="match status" value="1"/>
</dbReference>
<comment type="similarity">
    <text evidence="1">Belongs to the 'phage' integrase family.</text>
</comment>
<dbReference type="InterPro" id="IPR050090">
    <property type="entry name" value="Tyrosine_recombinase_XerCD"/>
</dbReference>
<accession>D9PLF6</accession>
<dbReference type="PROSITE" id="PS51898">
    <property type="entry name" value="TYR_RECOMBINASE"/>
    <property type="match status" value="1"/>
</dbReference>
<name>D9PLF6_9ZZZZ</name>
<feature type="domain" description="Core-binding (CB)" evidence="5">
    <location>
        <begin position="58"/>
        <end position="136"/>
    </location>
</feature>
<evidence type="ECO:0000259" key="4">
    <source>
        <dbReference type="PROSITE" id="PS51898"/>
    </source>
</evidence>
<feature type="domain" description="Tyr recombinase" evidence="4">
    <location>
        <begin position="158"/>
        <end position="290"/>
    </location>
</feature>
<dbReference type="Gene3D" id="1.10.443.10">
    <property type="entry name" value="Intergrase catalytic core"/>
    <property type="match status" value="1"/>
</dbReference>
<protein>
    <submittedName>
        <fullName evidence="6">Phage integrase family protein</fullName>
    </submittedName>
</protein>
<dbReference type="InterPro" id="IPR011010">
    <property type="entry name" value="DNA_brk_join_enz"/>
</dbReference>
<comment type="caution">
    <text evidence="6">The sequence shown here is derived from an EMBL/GenBank/DDBJ whole genome shotgun (WGS) entry which is preliminary data.</text>
</comment>
<evidence type="ECO:0000256" key="3">
    <source>
        <dbReference type="ARBA" id="ARBA00023172"/>
    </source>
</evidence>
<dbReference type="CDD" id="cd00796">
    <property type="entry name" value="INT_Rci_Hp1_C"/>
    <property type="match status" value="1"/>
</dbReference>
<dbReference type="InterPro" id="IPR013762">
    <property type="entry name" value="Integrase-like_cat_sf"/>
</dbReference>
<sequence length="290" mass="33086">MGIYRRGKTYWISYTENGRSYRESAKSDNKRAAEDLLHKRKHEIREGIFFPGHNLSSVSFKDMAGTYWDLHAKQKPSAQTTQYHLKMLVDFFGSTPLDKIKVPDILQYLNGVKERSSAATANRHHNILRAIFNRALEWEKFNGTNPAAKVKQFRVENSRTQFLEMADITRLLAACDSEIEPIVSLAILTGMRRGEIVNLRWEHIDMKNGIIHVLKTKSGEPREIPIASNLMPILEARRKGDGGPVFNISTRALNSHFSKALKLAGIAGFRFHDLRHYADPRIMPSYVALP</sequence>
<evidence type="ECO:0000256" key="2">
    <source>
        <dbReference type="ARBA" id="ARBA00023125"/>
    </source>
</evidence>
<keyword evidence="3" id="KW-0233">DNA recombination</keyword>
<dbReference type="SUPFAM" id="SSF56349">
    <property type="entry name" value="DNA breaking-rejoining enzymes"/>
    <property type="match status" value="1"/>
</dbReference>
<dbReference type="Gene3D" id="1.10.150.130">
    <property type="match status" value="1"/>
</dbReference>
<keyword evidence="2" id="KW-0238">DNA-binding</keyword>
<evidence type="ECO:0000313" key="6">
    <source>
        <dbReference type="EMBL" id="EFK95606.1"/>
    </source>
</evidence>
<dbReference type="PANTHER" id="PTHR30349:SF64">
    <property type="entry name" value="PROPHAGE INTEGRASE INTD-RELATED"/>
    <property type="match status" value="1"/>
</dbReference>
<gene>
    <name evidence="6" type="ORF">LDC_2379</name>
</gene>
<dbReference type="InterPro" id="IPR002104">
    <property type="entry name" value="Integrase_catalytic"/>
</dbReference>
<evidence type="ECO:0000256" key="1">
    <source>
        <dbReference type="ARBA" id="ARBA00008857"/>
    </source>
</evidence>
<reference evidence="6" key="2">
    <citation type="journal article" date="2011" name="Microb. Ecol.">
        <title>Taxonomic and Functional Metagenomic Profiling of the Microbial Community in the Anoxic Sediment of a Sub-saline Shallow Lake (Laguna de Carrizo, Central Spain).</title>
        <authorList>
            <person name="Ferrer M."/>
            <person name="Guazzaroni M.E."/>
            <person name="Richter M."/>
            <person name="Garcia-Salamanca A."/>
            <person name="Yarza P."/>
            <person name="Suarez-Suarez A."/>
            <person name="Solano J."/>
            <person name="Alcaide M."/>
            <person name="van Dillewijn P."/>
            <person name="Molina-Henares M.A."/>
            <person name="Lopez-Cortes N."/>
            <person name="Al-Ramahi Y."/>
            <person name="Guerrero C."/>
            <person name="Acosta A."/>
            <person name="de Eugenio L.I."/>
            <person name="Martinez V."/>
            <person name="Marques S."/>
            <person name="Rojo F."/>
            <person name="Santero E."/>
            <person name="Genilloud O."/>
            <person name="Perez-Perez J."/>
            <person name="Rossello-Mora R."/>
            <person name="Ramos J.L."/>
        </authorList>
    </citation>
    <scope>NUCLEOTIDE SEQUENCE</scope>
</reference>
<dbReference type="Pfam" id="PF24624">
    <property type="entry name" value="Int_N"/>
    <property type="match status" value="1"/>
</dbReference>
<evidence type="ECO:0000259" key="5">
    <source>
        <dbReference type="PROSITE" id="PS51900"/>
    </source>
</evidence>
<reference evidence="6" key="1">
    <citation type="submission" date="2010-07" db="EMBL/GenBank/DDBJ databases">
        <authorList>
            <consortium name="CONSOLIDER consortium CSD2007-00005"/>
            <person name="Guazzaroni M.-E."/>
            <person name="Richter M."/>
            <person name="Garcia-Salamanca A."/>
            <person name="Yarza P."/>
            <person name="Ferrer M."/>
        </authorList>
    </citation>
    <scope>NUCLEOTIDE SEQUENCE</scope>
</reference>
<dbReference type="EMBL" id="ADZX01000722">
    <property type="protein sequence ID" value="EFK95606.1"/>
    <property type="molecule type" value="Genomic_DNA"/>
</dbReference>